<dbReference type="EMBL" id="BPLR01016361">
    <property type="protein sequence ID" value="GIY83271.1"/>
    <property type="molecule type" value="Genomic_DNA"/>
</dbReference>
<proteinExistence type="predicted"/>
<evidence type="ECO:0000256" key="1">
    <source>
        <dbReference type="SAM" id="MobiDB-lite"/>
    </source>
</evidence>
<evidence type="ECO:0000313" key="3">
    <source>
        <dbReference type="Proteomes" id="UP001054945"/>
    </source>
</evidence>
<comment type="caution">
    <text evidence="2">The sequence shown here is derived from an EMBL/GenBank/DDBJ whole genome shotgun (WGS) entry which is preliminary data.</text>
</comment>
<dbReference type="Proteomes" id="UP001054945">
    <property type="component" value="Unassembled WGS sequence"/>
</dbReference>
<evidence type="ECO:0000313" key="2">
    <source>
        <dbReference type="EMBL" id="GIY83271.1"/>
    </source>
</evidence>
<sequence length="110" mass="11813">MEEEVVGGRFIALNDPPPSLLQIAPLVVRNAMEPLRERAPPCPSSVFDFVSPSLSQFTCTPVTSADDSFSQTSPGERGWRHKDSSRMSEGRLALPGSDDAAPSLRAEGCP</sequence>
<feature type="region of interest" description="Disordered" evidence="1">
    <location>
        <begin position="62"/>
        <end position="110"/>
    </location>
</feature>
<protein>
    <submittedName>
        <fullName evidence="2">Uncharacterized protein</fullName>
    </submittedName>
</protein>
<organism evidence="2 3">
    <name type="scientific">Caerostris extrusa</name>
    <name type="common">Bark spider</name>
    <name type="synonym">Caerostris bankana</name>
    <dbReference type="NCBI Taxonomy" id="172846"/>
    <lineage>
        <taxon>Eukaryota</taxon>
        <taxon>Metazoa</taxon>
        <taxon>Ecdysozoa</taxon>
        <taxon>Arthropoda</taxon>
        <taxon>Chelicerata</taxon>
        <taxon>Arachnida</taxon>
        <taxon>Araneae</taxon>
        <taxon>Araneomorphae</taxon>
        <taxon>Entelegynae</taxon>
        <taxon>Araneoidea</taxon>
        <taxon>Araneidae</taxon>
        <taxon>Caerostris</taxon>
    </lineage>
</organism>
<accession>A0AAV4WK60</accession>
<feature type="compositionally biased region" description="Polar residues" evidence="1">
    <location>
        <begin position="62"/>
        <end position="74"/>
    </location>
</feature>
<name>A0AAV4WK60_CAEEX</name>
<dbReference type="AlphaFoldDB" id="A0AAV4WK60"/>
<gene>
    <name evidence="2" type="ORF">CEXT_241231</name>
</gene>
<reference evidence="2 3" key="1">
    <citation type="submission" date="2021-06" db="EMBL/GenBank/DDBJ databases">
        <title>Caerostris extrusa draft genome.</title>
        <authorList>
            <person name="Kono N."/>
            <person name="Arakawa K."/>
        </authorList>
    </citation>
    <scope>NUCLEOTIDE SEQUENCE [LARGE SCALE GENOMIC DNA]</scope>
</reference>
<keyword evidence="3" id="KW-1185">Reference proteome</keyword>
<feature type="compositionally biased region" description="Basic and acidic residues" evidence="1">
    <location>
        <begin position="77"/>
        <end position="89"/>
    </location>
</feature>